<dbReference type="SUPFAM" id="SSF52540">
    <property type="entry name" value="P-loop containing nucleoside triphosphate hydrolases"/>
    <property type="match status" value="1"/>
</dbReference>
<evidence type="ECO:0000313" key="11">
    <source>
        <dbReference type="Proteomes" id="UP001081283"/>
    </source>
</evidence>
<keyword evidence="7 9" id="KW-0067">ATP-binding</keyword>
<comment type="catalytic activity">
    <reaction evidence="8 9">
        <text>D-gluconate + ATP = 6-phospho-D-gluconate + ADP + H(+)</text>
        <dbReference type="Rhea" id="RHEA:19433"/>
        <dbReference type="ChEBI" id="CHEBI:15378"/>
        <dbReference type="ChEBI" id="CHEBI:18391"/>
        <dbReference type="ChEBI" id="CHEBI:30616"/>
        <dbReference type="ChEBI" id="CHEBI:58759"/>
        <dbReference type="ChEBI" id="CHEBI:456216"/>
        <dbReference type="EC" id="2.7.1.12"/>
    </reaction>
</comment>
<comment type="caution">
    <text evidence="10">The sequence shown here is derived from an EMBL/GenBank/DDBJ whole genome shotgun (WGS) entry which is preliminary data.</text>
</comment>
<keyword evidence="6 9" id="KW-0418">Kinase</keyword>
<organism evidence="10 11">
    <name type="scientific">Hoeflea ulvae</name>
    <dbReference type="NCBI Taxonomy" id="2983764"/>
    <lineage>
        <taxon>Bacteria</taxon>
        <taxon>Pseudomonadati</taxon>
        <taxon>Pseudomonadota</taxon>
        <taxon>Alphaproteobacteria</taxon>
        <taxon>Hyphomicrobiales</taxon>
        <taxon>Rhizobiaceae</taxon>
        <taxon>Hoeflea</taxon>
    </lineage>
</organism>
<dbReference type="InterPro" id="IPR027417">
    <property type="entry name" value="P-loop_NTPase"/>
</dbReference>
<evidence type="ECO:0000256" key="5">
    <source>
        <dbReference type="ARBA" id="ARBA00022741"/>
    </source>
</evidence>
<evidence type="ECO:0000256" key="2">
    <source>
        <dbReference type="ARBA" id="ARBA00008420"/>
    </source>
</evidence>
<evidence type="ECO:0000256" key="4">
    <source>
        <dbReference type="ARBA" id="ARBA00022679"/>
    </source>
</evidence>
<dbReference type="CDD" id="cd02021">
    <property type="entry name" value="GntK"/>
    <property type="match status" value="1"/>
</dbReference>
<evidence type="ECO:0000256" key="6">
    <source>
        <dbReference type="ARBA" id="ARBA00022777"/>
    </source>
</evidence>
<dbReference type="Gene3D" id="3.40.50.300">
    <property type="entry name" value="P-loop containing nucleotide triphosphate hydrolases"/>
    <property type="match status" value="1"/>
</dbReference>
<comment type="pathway">
    <text evidence="1">Carbohydrate acid metabolism.</text>
</comment>
<dbReference type="PANTHER" id="PTHR43442:SF3">
    <property type="entry name" value="GLUCONOKINASE-RELATED"/>
    <property type="match status" value="1"/>
</dbReference>
<protein>
    <recommendedName>
        <fullName evidence="3 9">Gluconokinase</fullName>
        <ecNumber evidence="3 9">2.7.1.12</ecNumber>
    </recommendedName>
</protein>
<name>A0ABT3YH75_9HYPH</name>
<sequence length="183" mass="19753">MRCFVLMGVSGCGKTTVGEALSKTFGMTFIDGDALHPQTNIEKMSRGQPLDDADRAPWLVEVGRRLAAVEGPVVIGCSALKLAYRDLIRAQLTESVHFLHLDAPKEVLVARVAHRPGHFMPASLLDSQFADLAPLADQEQGRRIDISLPLENVLAQCETYIGDLHAKADRVAAGAAGGLSYQF</sequence>
<evidence type="ECO:0000256" key="7">
    <source>
        <dbReference type="ARBA" id="ARBA00022840"/>
    </source>
</evidence>
<keyword evidence="5 9" id="KW-0547">Nucleotide-binding</keyword>
<evidence type="ECO:0000256" key="3">
    <source>
        <dbReference type="ARBA" id="ARBA00012054"/>
    </source>
</evidence>
<dbReference type="PANTHER" id="PTHR43442">
    <property type="entry name" value="GLUCONOKINASE-RELATED"/>
    <property type="match status" value="1"/>
</dbReference>
<dbReference type="Proteomes" id="UP001081283">
    <property type="component" value="Unassembled WGS sequence"/>
</dbReference>
<dbReference type="EC" id="2.7.1.12" evidence="3 9"/>
<gene>
    <name evidence="10" type="ORF">OEG82_14080</name>
</gene>
<proteinExistence type="inferred from homology"/>
<dbReference type="InterPro" id="IPR006001">
    <property type="entry name" value="Therm_gnt_kin"/>
</dbReference>
<evidence type="ECO:0000313" key="10">
    <source>
        <dbReference type="EMBL" id="MCY0095144.1"/>
    </source>
</evidence>
<dbReference type="NCBIfam" id="TIGR01313">
    <property type="entry name" value="therm_gnt_kin"/>
    <property type="match status" value="1"/>
</dbReference>
<keyword evidence="4 9" id="KW-0808">Transferase</keyword>
<evidence type="ECO:0000256" key="9">
    <source>
        <dbReference type="RuleBase" id="RU363066"/>
    </source>
</evidence>
<keyword evidence="11" id="KW-1185">Reference proteome</keyword>
<comment type="similarity">
    <text evidence="2 9">Belongs to the gluconokinase GntK/GntV family.</text>
</comment>
<accession>A0ABT3YH75</accession>
<dbReference type="Pfam" id="PF13671">
    <property type="entry name" value="AAA_33"/>
    <property type="match status" value="1"/>
</dbReference>
<dbReference type="RefSeq" id="WP_267613040.1">
    <property type="nucleotide sequence ID" value="NZ_JAOVZQ010000001.1"/>
</dbReference>
<evidence type="ECO:0000256" key="1">
    <source>
        <dbReference type="ARBA" id="ARBA00004761"/>
    </source>
</evidence>
<evidence type="ECO:0000256" key="8">
    <source>
        <dbReference type="ARBA" id="ARBA00048090"/>
    </source>
</evidence>
<reference evidence="10" key="1">
    <citation type="submission" date="2022-10" db="EMBL/GenBank/DDBJ databases">
        <title>Hoeflea sp. J2-29, isolated from marine algae.</title>
        <authorList>
            <person name="Kristyanto S."/>
            <person name="Kim J.M."/>
            <person name="Jeon C.O."/>
        </authorList>
    </citation>
    <scope>NUCLEOTIDE SEQUENCE</scope>
    <source>
        <strain evidence="10">J2-29</strain>
    </source>
</reference>
<dbReference type="EMBL" id="JAOVZQ010000001">
    <property type="protein sequence ID" value="MCY0095144.1"/>
    <property type="molecule type" value="Genomic_DNA"/>
</dbReference>